<evidence type="ECO:0000256" key="3">
    <source>
        <dbReference type="ARBA" id="ARBA00022966"/>
    </source>
</evidence>
<feature type="domain" description="Anaphylatoxin-like" evidence="5">
    <location>
        <begin position="654"/>
        <end position="689"/>
    </location>
</feature>
<dbReference type="SUPFAM" id="SSF48239">
    <property type="entry name" value="Terpenoid cyclases/Protein prenyltransferases"/>
    <property type="match status" value="1"/>
</dbReference>
<dbReference type="Gene3D" id="2.40.50.120">
    <property type="match status" value="1"/>
</dbReference>
<dbReference type="InterPro" id="IPR011626">
    <property type="entry name" value="Alpha-macroglobulin_TED"/>
</dbReference>
<name>A0A665W361_ECHNA</name>
<dbReference type="PROSITE" id="PS01178">
    <property type="entry name" value="ANAPHYLATOXIN_2"/>
    <property type="match status" value="1"/>
</dbReference>
<dbReference type="SMART" id="SM00104">
    <property type="entry name" value="ANATO"/>
    <property type="match status" value="1"/>
</dbReference>
<dbReference type="InterPro" id="IPR050473">
    <property type="entry name" value="A2M/Complement_sys"/>
</dbReference>
<evidence type="ECO:0000313" key="8">
    <source>
        <dbReference type="Proteomes" id="UP000472264"/>
    </source>
</evidence>
<keyword evidence="8" id="KW-1185">Reference proteome</keyword>
<dbReference type="Gene3D" id="1.50.10.20">
    <property type="match status" value="1"/>
</dbReference>
<dbReference type="SUPFAM" id="SSF49410">
    <property type="entry name" value="Alpha-macroglobulin receptor domain"/>
    <property type="match status" value="1"/>
</dbReference>
<dbReference type="PROSITE" id="PS01177">
    <property type="entry name" value="ANAPHYLATOXIN_1"/>
    <property type="match status" value="1"/>
</dbReference>
<dbReference type="InterPro" id="IPR009048">
    <property type="entry name" value="A-macroglobulin_rcpt-bd"/>
</dbReference>
<reference evidence="7" key="3">
    <citation type="submission" date="2025-09" db="UniProtKB">
        <authorList>
            <consortium name="Ensembl"/>
        </authorList>
    </citation>
    <scope>IDENTIFICATION</scope>
</reference>
<dbReference type="InterPro" id="IPR000020">
    <property type="entry name" value="Anaphylatoxin/fibulin"/>
</dbReference>
<dbReference type="InterPro" id="IPR001599">
    <property type="entry name" value="Macroglobln_a2"/>
</dbReference>
<dbReference type="InterPro" id="IPR019742">
    <property type="entry name" value="MacrogloblnA2_CS"/>
</dbReference>
<evidence type="ECO:0000256" key="1">
    <source>
        <dbReference type="ARBA" id="ARBA00004613"/>
    </source>
</evidence>
<dbReference type="Gene3D" id="6.20.50.160">
    <property type="match status" value="1"/>
</dbReference>
<dbReference type="InterPro" id="IPR047565">
    <property type="entry name" value="Alpha-macroglob_thiol-ester_cl"/>
</dbReference>
<dbReference type="CDD" id="cd00017">
    <property type="entry name" value="ANATO"/>
    <property type="match status" value="1"/>
</dbReference>
<dbReference type="PANTHER" id="PTHR11412">
    <property type="entry name" value="MACROGLOBULIN / COMPLEMENT"/>
    <property type="match status" value="1"/>
</dbReference>
<reference evidence="7" key="1">
    <citation type="submission" date="2021-04" db="EMBL/GenBank/DDBJ databases">
        <authorList>
            <consortium name="Wellcome Sanger Institute Data Sharing"/>
        </authorList>
    </citation>
    <scope>NUCLEOTIDE SEQUENCE [LARGE SCALE GENOMIC DNA]</scope>
</reference>
<dbReference type="InterPro" id="IPR001134">
    <property type="entry name" value="Netrin_domain"/>
</dbReference>
<comment type="subcellular location">
    <subcellularLocation>
        <location evidence="1">Secreted</location>
    </subcellularLocation>
</comment>
<dbReference type="SMART" id="SM00643">
    <property type="entry name" value="C345C"/>
    <property type="match status" value="1"/>
</dbReference>
<gene>
    <name evidence="7" type="primary">LOC115061121</name>
</gene>
<dbReference type="Pfam" id="PF01835">
    <property type="entry name" value="MG2"/>
    <property type="match status" value="1"/>
</dbReference>
<dbReference type="SMART" id="SM01359">
    <property type="entry name" value="A2M_N_2"/>
    <property type="match status" value="1"/>
</dbReference>
<dbReference type="GO" id="GO:0004866">
    <property type="term" value="F:endopeptidase inhibitor activity"/>
    <property type="evidence" value="ECO:0007669"/>
    <property type="project" value="InterPro"/>
</dbReference>
<evidence type="ECO:0000256" key="4">
    <source>
        <dbReference type="ARBA" id="ARBA00023157"/>
    </source>
</evidence>
<dbReference type="InterPro" id="IPR018081">
    <property type="entry name" value="Anaphylatoxin_comp_syst"/>
</dbReference>
<dbReference type="InterPro" id="IPR041555">
    <property type="entry name" value="MG3"/>
</dbReference>
<keyword evidence="4" id="KW-1015">Disulfide bond</keyword>
<dbReference type="PROSITE" id="PS00477">
    <property type="entry name" value="ALPHA_2_MACROGLOBULIN"/>
    <property type="match status" value="1"/>
</dbReference>
<dbReference type="SUPFAM" id="SSF50242">
    <property type="entry name" value="TIMP-like"/>
    <property type="match status" value="1"/>
</dbReference>
<evidence type="ECO:0000256" key="2">
    <source>
        <dbReference type="ARBA" id="ARBA00022525"/>
    </source>
</evidence>
<dbReference type="PANTHER" id="PTHR11412:SF81">
    <property type="entry name" value="COMPLEMENT C3"/>
    <property type="match status" value="1"/>
</dbReference>
<dbReference type="Pfam" id="PF07678">
    <property type="entry name" value="TED_complement"/>
    <property type="match status" value="1"/>
</dbReference>
<dbReference type="Gene3D" id="1.20.91.20">
    <property type="entry name" value="Anaphylotoxins (complement system)"/>
    <property type="match status" value="1"/>
</dbReference>
<feature type="domain" description="NTR" evidence="6">
    <location>
        <begin position="1427"/>
        <end position="1575"/>
    </location>
</feature>
<dbReference type="InterPro" id="IPR040839">
    <property type="entry name" value="MG4"/>
</dbReference>
<reference evidence="7" key="2">
    <citation type="submission" date="2025-08" db="UniProtKB">
        <authorList>
            <consortium name="Ensembl"/>
        </authorList>
    </citation>
    <scope>IDENTIFICATION</scope>
</reference>
<dbReference type="Gene3D" id="2.60.40.1940">
    <property type="match status" value="1"/>
</dbReference>
<dbReference type="Pfam" id="PF01759">
    <property type="entry name" value="NTR"/>
    <property type="match status" value="1"/>
</dbReference>
<organism evidence="7 8">
    <name type="scientific">Echeneis naucrates</name>
    <name type="common">Live sharksucker</name>
    <dbReference type="NCBI Taxonomy" id="173247"/>
    <lineage>
        <taxon>Eukaryota</taxon>
        <taxon>Metazoa</taxon>
        <taxon>Chordata</taxon>
        <taxon>Craniata</taxon>
        <taxon>Vertebrata</taxon>
        <taxon>Euteleostomi</taxon>
        <taxon>Actinopterygii</taxon>
        <taxon>Neopterygii</taxon>
        <taxon>Teleostei</taxon>
        <taxon>Neoteleostei</taxon>
        <taxon>Acanthomorphata</taxon>
        <taxon>Carangaria</taxon>
        <taxon>Carangiformes</taxon>
        <taxon>Echeneidae</taxon>
        <taxon>Echeneis</taxon>
    </lineage>
</organism>
<keyword evidence="2" id="KW-0964">Secreted</keyword>
<dbReference type="InterPro" id="IPR036595">
    <property type="entry name" value="A-macroglobulin_rcpt-bd_sf"/>
</dbReference>
<dbReference type="Gene3D" id="2.60.120.1540">
    <property type="match status" value="1"/>
</dbReference>
<proteinExistence type="predicted"/>
<evidence type="ECO:0000259" key="6">
    <source>
        <dbReference type="PROSITE" id="PS50189"/>
    </source>
</evidence>
<keyword evidence="3" id="KW-0882">Thioester bond</keyword>
<dbReference type="Pfam" id="PF07703">
    <property type="entry name" value="A2M_BRD"/>
    <property type="match status" value="1"/>
</dbReference>
<sequence length="1578" mass="176465">MFAIKIVYLFPSHYASQKIMSAPNVLSVGTRENIFFECQGCSDEVIPVNFKVTNFPSQTVTLDSGSVILNKQNDFQQFGNIMINPDSFVKDPNIKQYVHLEADFQDYKLGKVVMVTFQAGFIFIQTDKTLYTPNSKVHYRMFAVAPSMEPVKAGDNHADTSVSIEIVTPDEVTLSLPGPVSLISGMYSGDYDLGEYASNGIWKVVARFPSNPQFSFSTEFEVKEYVLPNFEVTLEIQKNYFHVDWNDYLFGEDVEGTAYAVFGVIMDDQKINFPGSLQRVTLDGGEAQVTLRKKAITDTFPDINSLVEKSIYVTVNVLTEDGGEMVKAELRNIQIVQSPYAIQFTKTSKFFKPGMDFDVMVEVLNPDGTPADQVQVTLNPGAVEGRTEENGMPPRIYATTNVPGITQATASMTAHLYNSKSKSYLHIGVGKAEVSKGENLKVNFNYNRQSGAQSDITYLILSRGQLVKYGRYTKSGEVVVSTIILVTKEMMPSFRIIAYYHTADGEVVSDSVWVDVEDTCIGSLKLEPKESNRNSFEPGESFQLKVTGDPEAQVGLVAVDKGVFLLNSKFRLTQAKVWDIVEKHDPGCTAGGGQDGMMVFYDAGLAFKTNMDSETSTRTGDTLSLKVSLLCLILLLNRNVFFTLLNLYKKVRGCCFDGMKEVPVSYDCQRRSQFVLGDARCVAAYLECCTAMKTQRAEMQEDSLILARSEEDDSINFRISEVVSRSKFPESWHWTSVTLPACSDPTCRTTSIVTKPFPLKDSITTWQFIGIGLSKANSICVAPPLEVIARKDFFLKLILPYSVVRGEQVEIKAIIYNYRSSSATVYVDMLENQDVCSGASGHGRYREKIRVPARGTRSVSFVIIGMKIGLLDIDVRAVVHRMDISDGEKPESVQKTLNSGISPKKLVPGIKPTTQISITGREQLGSLVENAISGNSMGSLITQPGGCGEQNMIGMTLPVIAVTYLDKTNQWEVVGFNKRTEALQYITTGYHNEIPYRKSDGSFAVFKDYDGSTWLTAYVAKVFAMAYPYVGIDYKVICGAISFLIDSQQDTNGRFRDSGTIIHGEMIGNVRGTDADVSMTAFCLIAMQESRTLCRQKINLGITYLKGRLESISNPYAAAIASYALANENALNHQILFKFMSPAGSHWPVHDSHLFTLEATAYALLALVKANAFEEAKPIVRWFNGKQKYGGGYGSTQATIMVYQAVAEYWTSANEQPYDVSVELSHPGRSKPLSISLNKLNHYATKKDSLLSVYYVLPYERESNCKKFNLSVQILPGYLFCICKRVLPIHSVHRFLDRQKDAIMAIVDVGMLTGFSVYTNDLDALSKGTSKIISHYDINSPLSERGSVILYLDKISHSEKQEISFRIQQDLKGKNLQPAAVTVYEYYDHQNKDETHCMKFYHPKREGGELMRLCSDENRCTCAEEECTLQKKENVNNDERIMKTCESTEEVKTDFVYKVKVESFLHKWGTDIYTLKILSVIKEGTDVGVLDKSRDFLSHRRCRSALNLLNGKTYLIMGVNRDVRVEKTTSTFQYVLGERTWVEYWPTAEECQTTAYASTCKGIEDLEYKYSTFACNSK</sequence>
<dbReference type="GO" id="GO:0005615">
    <property type="term" value="C:extracellular space"/>
    <property type="evidence" value="ECO:0007669"/>
    <property type="project" value="InterPro"/>
</dbReference>
<dbReference type="Gene3D" id="2.60.40.1930">
    <property type="match status" value="3"/>
</dbReference>
<dbReference type="InterPro" id="IPR002890">
    <property type="entry name" value="MG2"/>
</dbReference>
<dbReference type="SMART" id="SM01360">
    <property type="entry name" value="A2M"/>
    <property type="match status" value="1"/>
</dbReference>
<dbReference type="Pfam" id="PF17790">
    <property type="entry name" value="MG1"/>
    <property type="match status" value="1"/>
</dbReference>
<dbReference type="Gene3D" id="2.60.40.10">
    <property type="entry name" value="Immunoglobulins"/>
    <property type="match status" value="2"/>
</dbReference>
<protein>
    <submittedName>
        <fullName evidence="7">Complement C3-like</fullName>
    </submittedName>
</protein>
<evidence type="ECO:0000313" key="7">
    <source>
        <dbReference type="Ensembl" id="ENSENLP00000038554.1"/>
    </source>
</evidence>
<dbReference type="Ensembl" id="ENSENLT00000039574.1">
    <property type="protein sequence ID" value="ENSENLP00000038554.1"/>
    <property type="gene ID" value="ENSENLG00000016332.1"/>
</dbReference>
<dbReference type="Pfam" id="PF07677">
    <property type="entry name" value="A2M_recep"/>
    <property type="match status" value="1"/>
</dbReference>
<dbReference type="InterPro" id="IPR008993">
    <property type="entry name" value="TIMP-like_OB-fold"/>
</dbReference>
<dbReference type="Pfam" id="PF01821">
    <property type="entry name" value="ANATO"/>
    <property type="match status" value="1"/>
</dbReference>
<dbReference type="Gene3D" id="2.60.40.690">
    <property type="entry name" value="Alpha-macroglobulin, receptor-binding domain"/>
    <property type="match status" value="1"/>
</dbReference>
<dbReference type="Pfam" id="PF17789">
    <property type="entry name" value="MG4"/>
    <property type="match status" value="1"/>
</dbReference>
<dbReference type="Pfam" id="PF17791">
    <property type="entry name" value="MG3"/>
    <property type="match status" value="1"/>
</dbReference>
<dbReference type="CDD" id="cd02896">
    <property type="entry name" value="complement_C3_C4_C5"/>
    <property type="match status" value="1"/>
</dbReference>
<dbReference type="SMART" id="SM01361">
    <property type="entry name" value="A2M_recep"/>
    <property type="match status" value="1"/>
</dbReference>
<evidence type="ECO:0000259" key="5">
    <source>
        <dbReference type="PROSITE" id="PS01178"/>
    </source>
</evidence>
<dbReference type="InterPro" id="IPR008930">
    <property type="entry name" value="Terpenoid_cyclase/PrenylTrfase"/>
</dbReference>
<dbReference type="InterPro" id="IPR018933">
    <property type="entry name" value="Netrin_module_non-TIMP"/>
</dbReference>
<dbReference type="Pfam" id="PF00207">
    <property type="entry name" value="A2M"/>
    <property type="match status" value="1"/>
</dbReference>
<dbReference type="InterPro" id="IPR041425">
    <property type="entry name" value="C3/4/5_MG1"/>
</dbReference>
<dbReference type="Gene3D" id="2.20.130.20">
    <property type="match status" value="1"/>
</dbReference>
<dbReference type="InterPro" id="IPR013783">
    <property type="entry name" value="Ig-like_fold"/>
</dbReference>
<dbReference type="FunFam" id="2.40.50.120:FF:000013">
    <property type="entry name" value="Complement C3"/>
    <property type="match status" value="1"/>
</dbReference>
<dbReference type="SUPFAM" id="SSF47686">
    <property type="entry name" value="Anaphylotoxins (complement system)"/>
    <property type="match status" value="1"/>
</dbReference>
<accession>A0A665W361</accession>
<dbReference type="InterPro" id="IPR011625">
    <property type="entry name" value="A2M_N_BRD"/>
</dbReference>
<dbReference type="Proteomes" id="UP000472264">
    <property type="component" value="Chromosome 1"/>
</dbReference>
<dbReference type="SMART" id="SM01419">
    <property type="entry name" value="Thiol-ester_cl"/>
    <property type="match status" value="1"/>
</dbReference>
<dbReference type="PROSITE" id="PS50189">
    <property type="entry name" value="NTR"/>
    <property type="match status" value="1"/>
</dbReference>